<dbReference type="RefSeq" id="WP_237382985.1">
    <property type="nucleotide sequence ID" value="NZ_CP071793.1"/>
</dbReference>
<evidence type="ECO:0000259" key="1">
    <source>
        <dbReference type="Pfam" id="PF12804"/>
    </source>
</evidence>
<dbReference type="EMBL" id="CP071793">
    <property type="protein sequence ID" value="QTD52887.1"/>
    <property type="molecule type" value="Genomic_DNA"/>
</dbReference>
<dbReference type="GO" id="GO:0016779">
    <property type="term" value="F:nucleotidyltransferase activity"/>
    <property type="evidence" value="ECO:0007669"/>
    <property type="project" value="UniProtKB-ARBA"/>
</dbReference>
<dbReference type="PANTHER" id="PTHR43777">
    <property type="entry name" value="MOLYBDENUM COFACTOR CYTIDYLYLTRANSFERASE"/>
    <property type="match status" value="1"/>
</dbReference>
<feature type="domain" description="MobA-like NTP transferase" evidence="1">
    <location>
        <begin position="20"/>
        <end position="179"/>
    </location>
</feature>
<dbReference type="Pfam" id="PF12804">
    <property type="entry name" value="NTP_transf_3"/>
    <property type="match status" value="1"/>
</dbReference>
<dbReference type="InterPro" id="IPR029044">
    <property type="entry name" value="Nucleotide-diphossugar_trans"/>
</dbReference>
<protein>
    <submittedName>
        <fullName evidence="2">Nucleotidyltransferase family protein</fullName>
    </submittedName>
</protein>
<keyword evidence="3" id="KW-1185">Reference proteome</keyword>
<name>A0A8A4TU40_SULCO</name>
<proteinExistence type="predicted"/>
<dbReference type="PANTHER" id="PTHR43777:SF1">
    <property type="entry name" value="MOLYBDENUM COFACTOR CYTIDYLYLTRANSFERASE"/>
    <property type="match status" value="1"/>
</dbReference>
<dbReference type="InterPro" id="IPR025877">
    <property type="entry name" value="MobA-like_NTP_Trfase"/>
</dbReference>
<dbReference type="CDD" id="cd04182">
    <property type="entry name" value="GT_2_like_f"/>
    <property type="match status" value="1"/>
</dbReference>
<reference evidence="2" key="1">
    <citation type="submission" date="2021-03" db="EMBL/GenBank/DDBJ databases">
        <title>Acanthopleuribacteraceae sp. M133.</title>
        <authorList>
            <person name="Wang G."/>
        </authorList>
    </citation>
    <scope>NUCLEOTIDE SEQUENCE</scope>
    <source>
        <strain evidence="2">M133</strain>
    </source>
</reference>
<dbReference type="SUPFAM" id="SSF53448">
    <property type="entry name" value="Nucleotide-diphospho-sugar transferases"/>
    <property type="match status" value="1"/>
</dbReference>
<dbReference type="AlphaFoldDB" id="A0A8A4TU40"/>
<dbReference type="Proteomes" id="UP000663929">
    <property type="component" value="Chromosome"/>
</dbReference>
<organism evidence="2 3">
    <name type="scientific">Sulfidibacter corallicola</name>
    <dbReference type="NCBI Taxonomy" id="2818388"/>
    <lineage>
        <taxon>Bacteria</taxon>
        <taxon>Pseudomonadati</taxon>
        <taxon>Acidobacteriota</taxon>
        <taxon>Holophagae</taxon>
        <taxon>Acanthopleuribacterales</taxon>
        <taxon>Acanthopleuribacteraceae</taxon>
        <taxon>Sulfidibacter</taxon>
    </lineage>
</organism>
<dbReference type="KEGG" id="scor:J3U87_10450"/>
<sequence length="205" mass="21443">MSPRSDTSPISNPAAAISLVLVAAGSSRRMGLENKLLLPWTEKTLIEASLAPFLGRGFGELIAVVGHDAEAVTSVLAPYPVRVVHNPDHGRGLGSSLAAGIAACSADAVGFLVALGDMPRIPHDLPERLIAAFSRDPQHIVVPVREDRKGHPVLFGAAYRPGLLELDGDRGARSILAAHSSRLVAVPVSDDGIFFDVDGPADLPT</sequence>
<accession>A0A8A4TU40</accession>
<dbReference type="Gene3D" id="3.90.550.10">
    <property type="entry name" value="Spore Coat Polysaccharide Biosynthesis Protein SpsA, Chain A"/>
    <property type="match status" value="1"/>
</dbReference>
<evidence type="ECO:0000313" key="3">
    <source>
        <dbReference type="Proteomes" id="UP000663929"/>
    </source>
</evidence>
<evidence type="ECO:0000313" key="2">
    <source>
        <dbReference type="EMBL" id="QTD52887.1"/>
    </source>
</evidence>
<gene>
    <name evidence="2" type="ORF">J3U87_10450</name>
</gene>